<protein>
    <submittedName>
        <fullName evidence="2">DNA utilization protein GntX</fullName>
    </submittedName>
</protein>
<dbReference type="InterPro" id="IPR051910">
    <property type="entry name" value="ComF/GntX_DNA_util-trans"/>
</dbReference>
<accession>M7N6P0</accession>
<keyword evidence="3" id="KW-1185">Reference proteome</keyword>
<dbReference type="eggNOG" id="COG1040">
    <property type="taxonomic scope" value="Bacteria"/>
</dbReference>
<evidence type="ECO:0000256" key="1">
    <source>
        <dbReference type="ARBA" id="ARBA00008007"/>
    </source>
</evidence>
<dbReference type="STRING" id="1279009.ADICEAN_01934"/>
<dbReference type="AlphaFoldDB" id="M7N6P0"/>
<dbReference type="InterPro" id="IPR029057">
    <property type="entry name" value="PRTase-like"/>
</dbReference>
<evidence type="ECO:0000313" key="3">
    <source>
        <dbReference type="Proteomes" id="UP000011910"/>
    </source>
</evidence>
<dbReference type="PATRIC" id="fig|1279009.4.peg.1962"/>
<proteinExistence type="inferred from homology"/>
<dbReference type="CDD" id="cd06223">
    <property type="entry name" value="PRTases_typeI"/>
    <property type="match status" value="1"/>
</dbReference>
<dbReference type="Gene3D" id="3.40.50.2020">
    <property type="match status" value="1"/>
</dbReference>
<dbReference type="PANTHER" id="PTHR47505:SF1">
    <property type="entry name" value="DNA UTILIZATION PROTEIN YHGH"/>
    <property type="match status" value="1"/>
</dbReference>
<dbReference type="OrthoDB" id="9779910at2"/>
<evidence type="ECO:0000313" key="2">
    <source>
        <dbReference type="EMBL" id="EMR02896.1"/>
    </source>
</evidence>
<dbReference type="Proteomes" id="UP000011910">
    <property type="component" value="Unassembled WGS sequence"/>
</dbReference>
<sequence length="231" mass="25753">MASILADFWNLVFPRTCLGCRERILLEGEQNLCTYCRSRLPQTDHHLFPSANALYDKLAAFVPLRAGMAYLLFTKSGRAQQLLHSIKYRNLPELAEELGSWHGGLLAEVAYQQRLDALVPVPLHEKRLRQRGYNQSHHIALGLGRVLGLPVWQGVVERHLPSSTQTRKSRLQRWQNVEEIFRVVAPETVQGCRLALVDDIITTGATTAACGMALLEAGCAELDCLALATAQ</sequence>
<comment type="similarity">
    <text evidence="1">Belongs to the ComF/GntX family.</text>
</comment>
<comment type="caution">
    <text evidence="2">The sequence shown here is derived from an EMBL/GenBank/DDBJ whole genome shotgun (WGS) entry which is preliminary data.</text>
</comment>
<reference evidence="2 3" key="1">
    <citation type="journal article" date="2013" name="Genome Announc.">
        <title>Draft Genome Sequence of Cesiribacter andamanensis Strain AMV16T, Isolated from a Soil Sample from a Mud Volcano in the Andaman Islands, India.</title>
        <authorList>
            <person name="Shivaji S."/>
            <person name="Ara S."/>
            <person name="Begum Z."/>
            <person name="Srinivas T.N."/>
            <person name="Singh A."/>
            <person name="Kumar Pinnaka A."/>
        </authorList>
    </citation>
    <scope>NUCLEOTIDE SEQUENCE [LARGE SCALE GENOMIC DNA]</scope>
    <source>
        <strain evidence="2 3">AMV16</strain>
    </source>
</reference>
<dbReference type="SUPFAM" id="SSF53271">
    <property type="entry name" value="PRTase-like"/>
    <property type="match status" value="1"/>
</dbReference>
<name>M7N6P0_9BACT</name>
<gene>
    <name evidence="2" type="ORF">ADICEAN_01934</name>
</gene>
<organism evidence="2 3">
    <name type="scientific">Cesiribacter andamanensis AMV16</name>
    <dbReference type="NCBI Taxonomy" id="1279009"/>
    <lineage>
        <taxon>Bacteria</taxon>
        <taxon>Pseudomonadati</taxon>
        <taxon>Bacteroidota</taxon>
        <taxon>Cytophagia</taxon>
        <taxon>Cytophagales</taxon>
        <taxon>Cesiribacteraceae</taxon>
        <taxon>Cesiribacter</taxon>
    </lineage>
</organism>
<dbReference type="EMBL" id="AODQ01000041">
    <property type="protein sequence ID" value="EMR02896.1"/>
    <property type="molecule type" value="Genomic_DNA"/>
</dbReference>
<dbReference type="InterPro" id="IPR000836">
    <property type="entry name" value="PRTase_dom"/>
</dbReference>
<dbReference type="PANTHER" id="PTHR47505">
    <property type="entry name" value="DNA UTILIZATION PROTEIN YHGH"/>
    <property type="match status" value="1"/>
</dbReference>
<dbReference type="RefSeq" id="WP_009195330.1">
    <property type="nucleotide sequence ID" value="NZ_AODQ01000041.1"/>
</dbReference>